<dbReference type="PANTHER" id="PTHR30329:SF21">
    <property type="entry name" value="LIPOPROTEIN YIAD-RELATED"/>
    <property type="match status" value="1"/>
</dbReference>
<evidence type="ECO:0000313" key="6">
    <source>
        <dbReference type="Proteomes" id="UP000269265"/>
    </source>
</evidence>
<protein>
    <submittedName>
        <fullName evidence="5">OmpA family protein</fullName>
    </submittedName>
</protein>
<reference evidence="5 6" key="1">
    <citation type="submission" date="2018-12" db="EMBL/GenBank/DDBJ databases">
        <title>The whole draft genome of Aquabacterium sp. SJQ9.</title>
        <authorList>
            <person name="Sun L."/>
            <person name="Gao X."/>
            <person name="Chen W."/>
            <person name="Huang K."/>
        </authorList>
    </citation>
    <scope>NUCLEOTIDE SEQUENCE [LARGE SCALE GENOMIC DNA]</scope>
    <source>
        <strain evidence="5 6">SJQ9</strain>
    </source>
</reference>
<keyword evidence="3" id="KW-0732">Signal</keyword>
<feature type="chain" id="PRO_5018728375" evidence="3">
    <location>
        <begin position="49"/>
        <end position="1446"/>
    </location>
</feature>
<evidence type="ECO:0000256" key="2">
    <source>
        <dbReference type="SAM" id="MobiDB-lite"/>
    </source>
</evidence>
<dbReference type="Pfam" id="PF00691">
    <property type="entry name" value="OmpA"/>
    <property type="match status" value="1"/>
</dbReference>
<dbReference type="PANTHER" id="PTHR30329">
    <property type="entry name" value="STATOR ELEMENT OF FLAGELLAR MOTOR COMPLEX"/>
    <property type="match status" value="1"/>
</dbReference>
<dbReference type="GO" id="GO:0016020">
    <property type="term" value="C:membrane"/>
    <property type="evidence" value="ECO:0007669"/>
    <property type="project" value="UniProtKB-UniRule"/>
</dbReference>
<dbReference type="PROSITE" id="PS51123">
    <property type="entry name" value="OMPA_2"/>
    <property type="match status" value="1"/>
</dbReference>
<dbReference type="InterPro" id="IPR050330">
    <property type="entry name" value="Bact_OuterMem_StrucFunc"/>
</dbReference>
<dbReference type="EMBL" id="RSED01000001">
    <property type="protein sequence ID" value="RRS06112.1"/>
    <property type="molecule type" value="Genomic_DNA"/>
</dbReference>
<dbReference type="SUPFAM" id="SSF56935">
    <property type="entry name" value="Porins"/>
    <property type="match status" value="2"/>
</dbReference>
<dbReference type="Proteomes" id="UP000269265">
    <property type="component" value="Unassembled WGS sequence"/>
</dbReference>
<sequence>MSAFADHLPSSPIQTTRPSISMKPIRPSRTLIAHAVVLACLSAGGALAQDAPSRAVGADAIDCARSDRGRMHGHCTEDARAVEITGAQRLPETGERELPRLTVLLGDERAVPGDRAPFTAAPQGAASTGAREHQDRHVPRFDSGEDLLKPQDRARLDAIVAQVKGQAGLRFEVVGHTDVQRISPALRQRFPDNQALGLARARQVAGYLGERLGLGASAFEVRSKGPAEPLAAPADDRANWPANRRVEVRVYWRDPASAVVTPQAPPALDPGVCDALSPLAMDDGQPWRLTVDGRLPAGAMATAGALGAVAATSADRQRCTDVRLEHHQLRLQYDSLSQPRRLNGAAWPTTVSPGQTVRFAADSNYRLFFQRAELRLFTANEALQPQLLAVVPLDGDLRAQWTVPQDIADSLAQPSRLYWRIRVTDAQGRFDETADFTLTLAEPSPRPDAVPAPDAEQALRRALGESRLSIVNIPLQGGTVTASGQGIAATQRVRALGLAVPVDAQGRFVVQQLVPRQVHTGEIAVIEPDGRAQVYRRDFEIPRRDGFFIGQADLTVGRNQVSGPAALLTQDRNRYNGDTWTEGRIAFYGKGQLTDRWTITGSLDTQEQPLEDLLRRLDRKDPTSLLRRIDPVDSWATFGDDSTAIEDAPTQGSLYLRIDDGRSHLLWGDYKLTLDGTALAQVSRGLYGLHGRYVGDDSTSFGDARLRLDVFAAQPGTLAAREDFRGTGGSLYYLRHQDITRGAEKVFVEVRDRDSSLVISRRQLVPSSDYEVDALQGRVLLSAPLPGTSDDSSIVRTGGLAGHPVYLVVDYEYTPLAGDFDSLATGGRVAWWATDSLRLGLTTSQQQQTGGDQHLTGVDVTLRRSENTYLKAEAARSSGPGTGQLESLDGGFNFTRNNPLPDQGQVDAGAWRIEGQLDLKEAGLADRGRLAAYAQQRDAGYSAPGQLAARESRQAGVSATTPLGERAELRLKADQRDEDGGVDTQAAEAQIAFKLAPRWSLTVGARQDDKQTDALISNPLAPVLSNVEGERTDLSAQLDFDSQAGWGSYVFLQDTVSRSGTRQDNDRVGLGARWRATDKLGLRAEVSGGDGGAAGKAGVDYQYDDRSSVYMTYALDTGRTDENNLGRGGTLVSGLKSRLSDGLNVYTEQRHSTGLQAGLTHAYGVQYAPDTRWTWGASFENGRIESETVQALRREAVAFTAGYADADVRYSGGAEYRWDRSATESRRSWLLKNALSVKDGTDGRWVGKLNVADSDSSAGGWYAARYTEAMVGYALRPVLDDKLNVLFKATWLHDLSSPGQVVATDVTQVAVVTEGIDYQQRSRVLAVDATYDLTPRWTVGGKLAWRTGELRAARNDSAPWFSSTATLAVARVDWKVVRHWDWLLELRSLEARELEDRKTGFLTAAYYHVNENLKVGLGHNFTDFSDNLTDLSYRSRGWFLNMLGKF</sequence>
<organism evidence="5 6">
    <name type="scientific">Aquabacterium soli</name>
    <dbReference type="NCBI Taxonomy" id="2493092"/>
    <lineage>
        <taxon>Bacteria</taxon>
        <taxon>Pseudomonadati</taxon>
        <taxon>Pseudomonadota</taxon>
        <taxon>Betaproteobacteria</taxon>
        <taxon>Burkholderiales</taxon>
        <taxon>Aquabacterium</taxon>
    </lineage>
</organism>
<keyword evidence="1" id="KW-0472">Membrane</keyword>
<dbReference type="Gene3D" id="3.30.1330.60">
    <property type="entry name" value="OmpA-like domain"/>
    <property type="match status" value="1"/>
</dbReference>
<feature type="region of interest" description="Disordered" evidence="2">
    <location>
        <begin position="1"/>
        <end position="21"/>
    </location>
</feature>
<feature type="signal peptide" evidence="3">
    <location>
        <begin position="1"/>
        <end position="48"/>
    </location>
</feature>
<feature type="region of interest" description="Disordered" evidence="2">
    <location>
        <begin position="112"/>
        <end position="135"/>
    </location>
</feature>
<dbReference type="CDD" id="cd07185">
    <property type="entry name" value="OmpA_C-like"/>
    <property type="match status" value="1"/>
</dbReference>
<proteinExistence type="predicted"/>
<dbReference type="SUPFAM" id="SSF103088">
    <property type="entry name" value="OmpA-like"/>
    <property type="match status" value="1"/>
</dbReference>
<name>A0A3R8T4P7_9BURK</name>
<evidence type="ECO:0000256" key="3">
    <source>
        <dbReference type="SAM" id="SignalP"/>
    </source>
</evidence>
<dbReference type="InterPro" id="IPR006665">
    <property type="entry name" value="OmpA-like"/>
</dbReference>
<evidence type="ECO:0000313" key="5">
    <source>
        <dbReference type="EMBL" id="RRS06112.1"/>
    </source>
</evidence>
<gene>
    <name evidence="5" type="ORF">EIP75_00460</name>
</gene>
<evidence type="ECO:0000259" key="4">
    <source>
        <dbReference type="PROSITE" id="PS51123"/>
    </source>
</evidence>
<keyword evidence="6" id="KW-1185">Reference proteome</keyword>
<comment type="caution">
    <text evidence="5">The sequence shown here is derived from an EMBL/GenBank/DDBJ whole genome shotgun (WGS) entry which is preliminary data.</text>
</comment>
<dbReference type="InterPro" id="IPR036737">
    <property type="entry name" value="OmpA-like_sf"/>
</dbReference>
<feature type="domain" description="OmpA-like" evidence="4">
    <location>
        <begin position="128"/>
        <end position="254"/>
    </location>
</feature>
<evidence type="ECO:0000256" key="1">
    <source>
        <dbReference type="PROSITE-ProRule" id="PRU00473"/>
    </source>
</evidence>
<accession>A0A3R8T4P7</accession>